<proteinExistence type="inferred from homology"/>
<dbReference type="PROSITE" id="PS00584">
    <property type="entry name" value="PFKB_KINASES_2"/>
    <property type="match status" value="1"/>
</dbReference>
<dbReference type="GO" id="GO:0042840">
    <property type="term" value="P:D-glucuronate catabolic process"/>
    <property type="evidence" value="ECO:0007669"/>
    <property type="project" value="TreeGrafter"/>
</dbReference>
<dbReference type="Gene3D" id="3.40.1190.20">
    <property type="match status" value="1"/>
</dbReference>
<comment type="similarity">
    <text evidence="1">Belongs to the carbohydrate kinase PfkB family.</text>
</comment>
<dbReference type="InterPro" id="IPR050306">
    <property type="entry name" value="PfkB_Carbo_kinase"/>
</dbReference>
<dbReference type="SUPFAM" id="SSF53613">
    <property type="entry name" value="Ribokinase-like"/>
    <property type="match status" value="1"/>
</dbReference>
<accession>A0A917WI23</accession>
<sequence length="298" mass="30434">MVRVVAIGECMVEIARPEGAPPRLGFAGDTYNTAWYLRRCLPDGDAVDYLTALGDDPVSEEMLGAMRAAGIGTGHVRRIPGRVPGLYMIHTERGERSFTYWRETSAARCLADDPAALAAALEGAGWVYVSGITMAILSPEARARLLAALGAARAAGACIAFDPNLRPRLWEDAGTLRRVVTETAGLAALVLPSFDDEAAAFGDADPGATAARYAAAGAEVVVVKTGGGPVVTLDRGGRGTVGCEAVAPVDTTGAGDSFNAGLLAALIGGAGLEAAVRAGHAVAAQVVRQPGALVPVTV</sequence>
<dbReference type="InterPro" id="IPR011611">
    <property type="entry name" value="PfkB_dom"/>
</dbReference>
<keyword evidence="2" id="KW-0808">Transferase</keyword>
<evidence type="ECO:0000259" key="4">
    <source>
        <dbReference type="Pfam" id="PF00294"/>
    </source>
</evidence>
<dbReference type="CDD" id="cd01166">
    <property type="entry name" value="KdgK"/>
    <property type="match status" value="1"/>
</dbReference>
<evidence type="ECO:0000256" key="3">
    <source>
        <dbReference type="ARBA" id="ARBA00022777"/>
    </source>
</evidence>
<organism evidence="5 6">
    <name type="scientific">Pseudooceanicola nanhaiensis</name>
    <dbReference type="NCBI Taxonomy" id="375761"/>
    <lineage>
        <taxon>Bacteria</taxon>
        <taxon>Pseudomonadati</taxon>
        <taxon>Pseudomonadota</taxon>
        <taxon>Alphaproteobacteria</taxon>
        <taxon>Rhodobacterales</taxon>
        <taxon>Paracoccaceae</taxon>
        <taxon>Pseudooceanicola</taxon>
    </lineage>
</organism>
<dbReference type="GO" id="GO:0019698">
    <property type="term" value="P:D-galacturonate catabolic process"/>
    <property type="evidence" value="ECO:0007669"/>
    <property type="project" value="TreeGrafter"/>
</dbReference>
<dbReference type="GO" id="GO:0008673">
    <property type="term" value="F:2-dehydro-3-deoxygluconokinase activity"/>
    <property type="evidence" value="ECO:0007669"/>
    <property type="project" value="TreeGrafter"/>
</dbReference>
<name>A0A917WI23_9RHOB</name>
<reference evidence="5" key="1">
    <citation type="journal article" date="2014" name="Int. J. Syst. Evol. Microbiol.">
        <title>Complete genome sequence of Corynebacterium casei LMG S-19264T (=DSM 44701T), isolated from a smear-ripened cheese.</title>
        <authorList>
            <consortium name="US DOE Joint Genome Institute (JGI-PGF)"/>
            <person name="Walter F."/>
            <person name="Albersmeier A."/>
            <person name="Kalinowski J."/>
            <person name="Ruckert C."/>
        </authorList>
    </citation>
    <scope>NUCLEOTIDE SEQUENCE</scope>
    <source>
        <strain evidence="5">CGMCC 1.6293</strain>
    </source>
</reference>
<reference evidence="5" key="2">
    <citation type="submission" date="2020-09" db="EMBL/GenBank/DDBJ databases">
        <authorList>
            <person name="Sun Q."/>
            <person name="Zhou Y."/>
        </authorList>
    </citation>
    <scope>NUCLEOTIDE SEQUENCE</scope>
    <source>
        <strain evidence="5">CGMCC 1.6293</strain>
    </source>
</reference>
<evidence type="ECO:0000313" key="5">
    <source>
        <dbReference type="EMBL" id="GGM05736.1"/>
    </source>
</evidence>
<protein>
    <submittedName>
        <fullName evidence="5">2-dehydro-3-deoxygluconokinase</fullName>
    </submittedName>
</protein>
<keyword evidence="3" id="KW-0418">Kinase</keyword>
<evidence type="ECO:0000313" key="6">
    <source>
        <dbReference type="Proteomes" id="UP000649829"/>
    </source>
</evidence>
<evidence type="ECO:0000256" key="2">
    <source>
        <dbReference type="ARBA" id="ARBA00022679"/>
    </source>
</evidence>
<evidence type="ECO:0000256" key="1">
    <source>
        <dbReference type="ARBA" id="ARBA00010688"/>
    </source>
</evidence>
<dbReference type="InterPro" id="IPR002173">
    <property type="entry name" value="Carboh/pur_kinase_PfkB_CS"/>
</dbReference>
<dbReference type="EMBL" id="BMLF01000002">
    <property type="protein sequence ID" value="GGM05736.1"/>
    <property type="molecule type" value="Genomic_DNA"/>
</dbReference>
<comment type="caution">
    <text evidence="5">The sequence shown here is derived from an EMBL/GenBank/DDBJ whole genome shotgun (WGS) entry which is preliminary data.</text>
</comment>
<dbReference type="GO" id="GO:0006974">
    <property type="term" value="P:DNA damage response"/>
    <property type="evidence" value="ECO:0007669"/>
    <property type="project" value="TreeGrafter"/>
</dbReference>
<dbReference type="PANTHER" id="PTHR43085">
    <property type="entry name" value="HEXOKINASE FAMILY MEMBER"/>
    <property type="match status" value="1"/>
</dbReference>
<dbReference type="Proteomes" id="UP000649829">
    <property type="component" value="Unassembled WGS sequence"/>
</dbReference>
<dbReference type="AlphaFoldDB" id="A0A917WI23"/>
<dbReference type="GO" id="GO:0005829">
    <property type="term" value="C:cytosol"/>
    <property type="evidence" value="ECO:0007669"/>
    <property type="project" value="TreeGrafter"/>
</dbReference>
<dbReference type="Pfam" id="PF00294">
    <property type="entry name" value="PfkB"/>
    <property type="match status" value="1"/>
</dbReference>
<feature type="domain" description="Carbohydrate kinase PfkB" evidence="4">
    <location>
        <begin position="3"/>
        <end position="293"/>
    </location>
</feature>
<gene>
    <name evidence="5" type="primary">kdgK</name>
    <name evidence="5" type="ORF">GCM10011534_29460</name>
</gene>
<dbReference type="RefSeq" id="WP_028287253.1">
    <property type="nucleotide sequence ID" value="NZ_BMLF01000002.1"/>
</dbReference>
<dbReference type="InterPro" id="IPR029056">
    <property type="entry name" value="Ribokinase-like"/>
</dbReference>
<dbReference type="PANTHER" id="PTHR43085:SF15">
    <property type="entry name" value="2-DEHYDRO-3-DEOXYGLUCONOKINASE"/>
    <property type="match status" value="1"/>
</dbReference>
<keyword evidence="6" id="KW-1185">Reference proteome</keyword>